<feature type="domain" description="Cyclic nucleotide-binding" evidence="2">
    <location>
        <begin position="573"/>
        <end position="629"/>
    </location>
</feature>
<dbReference type="PROSITE" id="PS00888">
    <property type="entry name" value="CNMP_BINDING_1"/>
    <property type="match status" value="1"/>
</dbReference>
<feature type="domain" description="Cyclic nucleotide-binding" evidence="2">
    <location>
        <begin position="240"/>
        <end position="290"/>
    </location>
</feature>
<dbReference type="InterPro" id="IPR018488">
    <property type="entry name" value="cNMP-bd_CS"/>
</dbReference>
<dbReference type="PROSITE" id="PS00889">
    <property type="entry name" value="CNMP_BINDING_2"/>
    <property type="match status" value="1"/>
</dbReference>
<feature type="compositionally biased region" description="Low complexity" evidence="1">
    <location>
        <begin position="301"/>
        <end position="323"/>
    </location>
</feature>
<feature type="region of interest" description="Disordered" evidence="1">
    <location>
        <begin position="499"/>
        <end position="537"/>
    </location>
</feature>
<dbReference type="AlphaFoldDB" id="A0AB34JLX2"/>
<dbReference type="InterPro" id="IPR000595">
    <property type="entry name" value="cNMP-bd_dom"/>
</dbReference>
<dbReference type="InterPro" id="IPR014710">
    <property type="entry name" value="RmlC-like_jellyroll"/>
</dbReference>
<comment type="caution">
    <text evidence="3">The sequence shown here is derived from an EMBL/GenBank/DDBJ whole genome shotgun (WGS) entry which is preliminary data.</text>
</comment>
<sequence length="1176" mass="128752">MADGARAEGTRHRPSGRTRSQDGEPSCRTSIVPAALAVVAAQRAVRVASMFHQNLEEKRSAREAVDAKTRKMLAAQPDARTDFMITHIAEVARALAPSFCSQLSEAVILDLARCFQFKDYAPNTHVCDMGEECEFLFIVVGGDVEVKELKVSHSESREKTDAEDEGTWHSDYRIYTAKQGHAFGHFPLIQQSMLYGYSAKTLSSGAAFLLVHRSDYVQKLRREVEKHMLDSVSMLKSLSFFSDWTHAAVSRFYFWFERRRVQVGEDVVTQGDNADFCFIIRSGACDVLVRQMQESVPPSPAKDAPAPAAAAPLSPAAGASPISESGKKGRRRATLSCGVGVLRFVEIKEDPVMQKKAALFLERHIVTLRPGAMVGEIALLFGGVRTATVRAAIPSEVLVLDQKALFDLDRSTIQTMKEIAMYNKACTKDPASRTEEDIEILAKRSGYLLEKMSISPELLRKLLHVMKYRSIDKGKPIVTKGAPAQCLVLLTGSASTVVSTGTSSVDQSKRASVRRQAKAPAKAAATPSAAGGAQDSVSSAGTSLQAVAPISRFNNGDSSKQSKTTKAELFRPGDLIGEAELLEGLEVYENTIVSNESCAIMEISLADFDRLLRDLRYQEQMRLIDFLQQVTALKDLSKEEMTSLVKSVLKKSFVRGQLCYAHPPSAELHGASHSYDYVSIIIEGEVRLLAGVSEVEKDGSRPPTADMEYLNLLTSAAEVQTLIPGPASDAAMPSNRQVEAHLNASLTQIASLGPTECIFGNMLAPNPDARWCLEALTPIKVLVIPISEWRDHVPPEALHQMEQIALKRSTFFRSRIRDHHKDEQGGFSPRGLGRLKALKALALLGVKRPPSKEFDEPHHSHHAHTHKLKKKHSAQHPDVELPPMSREPSNKVALLEAFSAEHPLAKARAADASNHVDMPFILRSSSSRSGDLRVIPSREPSCSRMPTDPAGSNGIPGFYPLDIARLRSRATPHLSSSEMLEEVSECSSPATPRPMQSSAPQHDVSLPPISLSTRMVNSLAPEGGYFSSVNGRLGSPRGSQETTPRGRVLPDGFKRRQMEHVLRSRWVPEALHVETRPGTGAASRSPKPIRLRPHAPTSTVAATTPETGVRPIRRDIPYRRLRKYTLPLEPAAPSGARPWERTEGDDPGGPGSLAHAIRIRRHRAGILKVPVQTTTL</sequence>
<feature type="region of interest" description="Disordered" evidence="1">
    <location>
        <begin position="849"/>
        <end position="886"/>
    </location>
</feature>
<feature type="region of interest" description="Disordered" evidence="1">
    <location>
        <begin position="296"/>
        <end position="329"/>
    </location>
</feature>
<organism evidence="3 4">
    <name type="scientific">Prymnesium parvum</name>
    <name type="common">Toxic golden alga</name>
    <dbReference type="NCBI Taxonomy" id="97485"/>
    <lineage>
        <taxon>Eukaryota</taxon>
        <taxon>Haptista</taxon>
        <taxon>Haptophyta</taxon>
        <taxon>Prymnesiophyceae</taxon>
        <taxon>Prymnesiales</taxon>
        <taxon>Prymnesiaceae</taxon>
        <taxon>Prymnesium</taxon>
    </lineage>
</organism>
<feature type="domain" description="Cyclic nucleotide-binding" evidence="2">
    <location>
        <begin position="99"/>
        <end position="189"/>
    </location>
</feature>
<proteinExistence type="predicted"/>
<dbReference type="EMBL" id="JBGBPQ010000006">
    <property type="protein sequence ID" value="KAL1522371.1"/>
    <property type="molecule type" value="Genomic_DNA"/>
</dbReference>
<dbReference type="InterPro" id="IPR018490">
    <property type="entry name" value="cNMP-bd_dom_sf"/>
</dbReference>
<dbReference type="SMART" id="SM00100">
    <property type="entry name" value="cNMP"/>
    <property type="match status" value="2"/>
</dbReference>
<feature type="region of interest" description="Disordered" evidence="1">
    <location>
        <begin position="1"/>
        <end position="27"/>
    </location>
</feature>
<evidence type="ECO:0000259" key="2">
    <source>
        <dbReference type="PROSITE" id="PS50042"/>
    </source>
</evidence>
<keyword evidence="4" id="KW-1185">Reference proteome</keyword>
<feature type="compositionally biased region" description="Low complexity" evidence="1">
    <location>
        <begin position="518"/>
        <end position="533"/>
    </location>
</feature>
<feature type="compositionally biased region" description="Basic and acidic residues" evidence="1">
    <location>
        <begin position="1"/>
        <end position="11"/>
    </location>
</feature>
<dbReference type="SUPFAM" id="SSF51206">
    <property type="entry name" value="cAMP-binding domain-like"/>
    <property type="match status" value="3"/>
</dbReference>
<accession>A0AB34JLX2</accession>
<reference evidence="3 4" key="1">
    <citation type="journal article" date="2024" name="Science">
        <title>Giant polyketide synthase enzymes in the biosynthesis of giant marine polyether toxins.</title>
        <authorList>
            <person name="Fallon T.R."/>
            <person name="Shende V.V."/>
            <person name="Wierzbicki I.H."/>
            <person name="Pendleton A.L."/>
            <person name="Watervoot N.F."/>
            <person name="Auber R.P."/>
            <person name="Gonzalez D.J."/>
            <person name="Wisecaver J.H."/>
            <person name="Moore B.S."/>
        </authorList>
    </citation>
    <scope>NUCLEOTIDE SEQUENCE [LARGE SCALE GENOMIC DNA]</scope>
    <source>
        <strain evidence="3 4">12B1</strain>
    </source>
</reference>
<evidence type="ECO:0000313" key="3">
    <source>
        <dbReference type="EMBL" id="KAL1522371.1"/>
    </source>
</evidence>
<name>A0AB34JLX2_PRYPA</name>
<feature type="region of interest" description="Disordered" evidence="1">
    <location>
        <begin position="984"/>
        <end position="1003"/>
    </location>
</feature>
<dbReference type="CDD" id="cd00038">
    <property type="entry name" value="CAP_ED"/>
    <property type="match status" value="1"/>
</dbReference>
<dbReference type="Gene3D" id="2.60.120.10">
    <property type="entry name" value="Jelly Rolls"/>
    <property type="match status" value="3"/>
</dbReference>
<feature type="compositionally biased region" description="Basic residues" evidence="1">
    <location>
        <begin position="859"/>
        <end position="874"/>
    </location>
</feature>
<feature type="region of interest" description="Disordered" evidence="1">
    <location>
        <begin position="930"/>
        <end position="954"/>
    </location>
</feature>
<dbReference type="PANTHER" id="PTHR23011:SF28">
    <property type="entry name" value="CYCLIC NUCLEOTIDE-BINDING DOMAIN CONTAINING PROTEIN"/>
    <property type="match status" value="1"/>
</dbReference>
<evidence type="ECO:0000256" key="1">
    <source>
        <dbReference type="SAM" id="MobiDB-lite"/>
    </source>
</evidence>
<protein>
    <recommendedName>
        <fullName evidence="2">Cyclic nucleotide-binding domain-containing protein</fullName>
    </recommendedName>
</protein>
<dbReference type="PROSITE" id="PS50042">
    <property type="entry name" value="CNMP_BINDING_3"/>
    <property type="match status" value="4"/>
</dbReference>
<gene>
    <name evidence="3" type="ORF">AB1Y20_017362</name>
</gene>
<dbReference type="Proteomes" id="UP001515480">
    <property type="component" value="Unassembled WGS sequence"/>
</dbReference>
<feature type="region of interest" description="Disordered" evidence="1">
    <location>
        <begin position="1129"/>
        <end position="1149"/>
    </location>
</feature>
<dbReference type="Pfam" id="PF00027">
    <property type="entry name" value="cNMP_binding"/>
    <property type="match status" value="1"/>
</dbReference>
<evidence type="ECO:0000313" key="4">
    <source>
        <dbReference type="Proteomes" id="UP001515480"/>
    </source>
</evidence>
<dbReference type="PANTHER" id="PTHR23011">
    <property type="entry name" value="CYCLIC NUCLEOTIDE-BINDING DOMAIN CONTAINING PROTEIN"/>
    <property type="match status" value="1"/>
</dbReference>
<feature type="domain" description="Cyclic nucleotide-binding" evidence="2">
    <location>
        <begin position="352"/>
        <end position="408"/>
    </location>
</feature>